<feature type="transmembrane region" description="Helical" evidence="6">
    <location>
        <begin position="20"/>
        <end position="40"/>
    </location>
</feature>
<comment type="caution">
    <text evidence="8">The sequence shown here is derived from an EMBL/GenBank/DDBJ whole genome shotgun (WGS) entry which is preliminary data.</text>
</comment>
<evidence type="ECO:0000256" key="5">
    <source>
        <dbReference type="ARBA" id="ARBA00023136"/>
    </source>
</evidence>
<dbReference type="GO" id="GO:0046839">
    <property type="term" value="P:phospholipid dephosphorylation"/>
    <property type="evidence" value="ECO:0007669"/>
    <property type="project" value="TreeGrafter"/>
</dbReference>
<dbReference type="InterPro" id="IPR000326">
    <property type="entry name" value="PAP2/HPO"/>
</dbReference>
<dbReference type="GO" id="GO:0016020">
    <property type="term" value="C:membrane"/>
    <property type="evidence" value="ECO:0007669"/>
    <property type="project" value="UniProtKB-SubCell"/>
</dbReference>
<feature type="transmembrane region" description="Helical" evidence="6">
    <location>
        <begin position="213"/>
        <end position="232"/>
    </location>
</feature>
<accession>A0A1V9YXC8</accession>
<sequence length="271" mass="30093">MTSDTLVMGSTPNESLWLQVHWVSPLMTLIFWIVSVSWGLSTTPSYRYLNTYNPTISEATSHPYQQDTISYPALCGACAAFWIVVVAAVEFSLKRHDVTNRLFYIRLANLSLGCLEAVLLSIAATNLIKFNVGYLRPNFAAMCQPVLKADNTYECTSPPSKFQAAMISFPSGHASTGATTGLYTTIYLLWTLYCRARPANISPKAMIWCRQTLFIPSLLPVFLAFTVAVTRVTDWKHHTIDITMGTLIGFFFACVTAFRVLSIVIASDNSL</sequence>
<dbReference type="GO" id="GO:0006644">
    <property type="term" value="P:phospholipid metabolic process"/>
    <property type="evidence" value="ECO:0007669"/>
    <property type="project" value="InterPro"/>
</dbReference>
<proteinExistence type="inferred from homology"/>
<feature type="transmembrane region" description="Helical" evidence="6">
    <location>
        <begin position="174"/>
        <end position="193"/>
    </location>
</feature>
<name>A0A1V9YXC8_9STRA</name>
<dbReference type="AlphaFoldDB" id="A0A1V9YXC8"/>
<reference evidence="8 9" key="1">
    <citation type="journal article" date="2014" name="Genome Biol. Evol.">
        <title>The secreted proteins of Achlya hypogyna and Thraustotheca clavata identify the ancestral oomycete secretome and reveal gene acquisitions by horizontal gene transfer.</title>
        <authorList>
            <person name="Misner I."/>
            <person name="Blouin N."/>
            <person name="Leonard G."/>
            <person name="Richards T.A."/>
            <person name="Lane C.E."/>
        </authorList>
    </citation>
    <scope>NUCLEOTIDE SEQUENCE [LARGE SCALE GENOMIC DNA]</scope>
    <source>
        <strain evidence="8 9">ATCC 34112</strain>
    </source>
</reference>
<dbReference type="GO" id="GO:0008195">
    <property type="term" value="F:phosphatidate phosphatase activity"/>
    <property type="evidence" value="ECO:0007669"/>
    <property type="project" value="TreeGrafter"/>
</dbReference>
<evidence type="ECO:0000256" key="4">
    <source>
        <dbReference type="ARBA" id="ARBA00022989"/>
    </source>
</evidence>
<keyword evidence="5 6" id="KW-0472">Membrane</keyword>
<feature type="domain" description="Phosphatidic acid phosphatase type 2/haloperoxidase" evidence="7">
    <location>
        <begin position="109"/>
        <end position="257"/>
    </location>
</feature>
<keyword evidence="9" id="KW-1185">Reference proteome</keyword>
<evidence type="ECO:0000256" key="2">
    <source>
        <dbReference type="ARBA" id="ARBA00008816"/>
    </source>
</evidence>
<dbReference type="PANTHER" id="PTHR10165">
    <property type="entry name" value="LIPID PHOSPHATE PHOSPHATASE"/>
    <property type="match status" value="1"/>
</dbReference>
<dbReference type="InterPro" id="IPR036938">
    <property type="entry name" value="PAP2/HPO_sf"/>
</dbReference>
<feature type="transmembrane region" description="Helical" evidence="6">
    <location>
        <begin position="103"/>
        <end position="128"/>
    </location>
</feature>
<evidence type="ECO:0000256" key="3">
    <source>
        <dbReference type="ARBA" id="ARBA00022692"/>
    </source>
</evidence>
<evidence type="ECO:0000313" key="8">
    <source>
        <dbReference type="EMBL" id="OQR90283.1"/>
    </source>
</evidence>
<evidence type="ECO:0000256" key="1">
    <source>
        <dbReference type="ARBA" id="ARBA00004141"/>
    </source>
</evidence>
<protein>
    <recommendedName>
        <fullName evidence="7">Phosphatidic acid phosphatase type 2/haloperoxidase domain-containing protein</fullName>
    </recommendedName>
</protein>
<keyword evidence="3 6" id="KW-0812">Transmembrane</keyword>
<dbReference type="InterPro" id="IPR043216">
    <property type="entry name" value="PAP-like"/>
</dbReference>
<evidence type="ECO:0000313" key="9">
    <source>
        <dbReference type="Proteomes" id="UP000243217"/>
    </source>
</evidence>
<dbReference type="Proteomes" id="UP000243217">
    <property type="component" value="Unassembled WGS sequence"/>
</dbReference>
<dbReference type="SMART" id="SM00014">
    <property type="entry name" value="acidPPc"/>
    <property type="match status" value="1"/>
</dbReference>
<evidence type="ECO:0000256" key="6">
    <source>
        <dbReference type="SAM" id="Phobius"/>
    </source>
</evidence>
<dbReference type="EMBL" id="JNBS01002561">
    <property type="protein sequence ID" value="OQR90283.1"/>
    <property type="molecule type" value="Genomic_DNA"/>
</dbReference>
<dbReference type="PANTHER" id="PTHR10165:SF35">
    <property type="entry name" value="RE23632P"/>
    <property type="match status" value="1"/>
</dbReference>
<dbReference type="Gene3D" id="1.20.144.10">
    <property type="entry name" value="Phosphatidic acid phosphatase type 2/haloperoxidase"/>
    <property type="match status" value="1"/>
</dbReference>
<keyword evidence="4 6" id="KW-1133">Transmembrane helix</keyword>
<evidence type="ECO:0000259" key="7">
    <source>
        <dbReference type="SMART" id="SM00014"/>
    </source>
</evidence>
<dbReference type="Pfam" id="PF01569">
    <property type="entry name" value="PAP2"/>
    <property type="match status" value="1"/>
</dbReference>
<organism evidence="8 9">
    <name type="scientific">Thraustotheca clavata</name>
    <dbReference type="NCBI Taxonomy" id="74557"/>
    <lineage>
        <taxon>Eukaryota</taxon>
        <taxon>Sar</taxon>
        <taxon>Stramenopiles</taxon>
        <taxon>Oomycota</taxon>
        <taxon>Saprolegniomycetes</taxon>
        <taxon>Saprolegniales</taxon>
        <taxon>Achlyaceae</taxon>
        <taxon>Thraustotheca</taxon>
    </lineage>
</organism>
<gene>
    <name evidence="8" type="ORF">THRCLA_09385</name>
</gene>
<feature type="transmembrane region" description="Helical" evidence="6">
    <location>
        <begin position="244"/>
        <end position="266"/>
    </location>
</feature>
<comment type="subcellular location">
    <subcellularLocation>
        <location evidence="1">Membrane</location>
        <topology evidence="1">Multi-pass membrane protein</topology>
    </subcellularLocation>
</comment>
<comment type="similarity">
    <text evidence="2">Belongs to the PA-phosphatase related phosphoesterase family.</text>
</comment>
<dbReference type="OrthoDB" id="8907274at2759"/>
<feature type="transmembrane region" description="Helical" evidence="6">
    <location>
        <begin position="69"/>
        <end position="91"/>
    </location>
</feature>
<dbReference type="STRING" id="74557.A0A1V9YXC8"/>
<dbReference type="SUPFAM" id="SSF48317">
    <property type="entry name" value="Acid phosphatase/Vanadium-dependent haloperoxidase"/>
    <property type="match status" value="1"/>
</dbReference>